<dbReference type="Proteomes" id="UP001549134">
    <property type="component" value="Unassembled WGS sequence"/>
</dbReference>
<gene>
    <name evidence="2" type="ORF">ABID50_001924</name>
</gene>
<feature type="domain" description="Nucleotide modification associated" evidence="1">
    <location>
        <begin position="2"/>
        <end position="250"/>
    </location>
</feature>
<evidence type="ECO:0000313" key="3">
    <source>
        <dbReference type="Proteomes" id="UP001549134"/>
    </source>
</evidence>
<accession>A0ABV2EUH8</accession>
<evidence type="ECO:0000259" key="1">
    <source>
        <dbReference type="Pfam" id="PF18754"/>
    </source>
</evidence>
<organism evidence="2 3">
    <name type="scientific">Streptococcus parasuis</name>
    <dbReference type="NCBI Taxonomy" id="1501662"/>
    <lineage>
        <taxon>Bacteria</taxon>
        <taxon>Bacillati</taxon>
        <taxon>Bacillota</taxon>
        <taxon>Bacilli</taxon>
        <taxon>Lactobacillales</taxon>
        <taxon>Streptococcaceae</taxon>
        <taxon>Streptococcus</taxon>
    </lineage>
</organism>
<protein>
    <recommendedName>
        <fullName evidence="1">Nucleotide modification associated domain-containing protein</fullName>
    </recommendedName>
</protein>
<dbReference type="GeneID" id="78826918"/>
<proteinExistence type="predicted"/>
<sequence length="269" mass="30703">MKVILSRKGFDSKAGGVPNPILPDGTLLSFPIPAKIDQLTYQDLQYEGVAYSDILTQLKPKDLKIRDWNCHLDPDIRPEAHLNLPQDWIAGFGQINQSQSYLRNQNVGIGDLFLFFGWFKQTEGNPCEGTLRYVKGAPNLHILYGYLQVGELISEQDTLKKKYQWHPHAHPERAKQKTNMLYLPTKELSFDNSRSGSGVFTFTEKRILTKEGCSKAIWNEVEALLPTNISKRVKNSAKKEGIYYAGQWQELVLKENEISENWAKSVFLT</sequence>
<dbReference type="InterPro" id="IPR041135">
    <property type="entry name" value="Nmad3"/>
</dbReference>
<reference evidence="2 3" key="1">
    <citation type="submission" date="2024-06" db="EMBL/GenBank/DDBJ databases">
        <title>Genomic Encyclopedia of Type Strains, Phase IV (KMG-IV): sequencing the most valuable type-strain genomes for metagenomic binning, comparative biology and taxonomic classification.</title>
        <authorList>
            <person name="Goeker M."/>
        </authorList>
    </citation>
    <scope>NUCLEOTIDE SEQUENCE [LARGE SCALE GENOMIC DNA]</scope>
    <source>
        <strain evidence="2 3">DSM 29126</strain>
    </source>
</reference>
<dbReference type="Pfam" id="PF18754">
    <property type="entry name" value="Nmad3"/>
    <property type="match status" value="1"/>
</dbReference>
<evidence type="ECO:0000313" key="2">
    <source>
        <dbReference type="EMBL" id="MET3534759.1"/>
    </source>
</evidence>
<name>A0ABV2EUH8_9STRE</name>
<comment type="caution">
    <text evidence="2">The sequence shown here is derived from an EMBL/GenBank/DDBJ whole genome shotgun (WGS) entry which is preliminary data.</text>
</comment>
<dbReference type="RefSeq" id="WP_237396304.1">
    <property type="nucleotide sequence ID" value="NZ_AP024276.1"/>
</dbReference>
<keyword evidence="3" id="KW-1185">Reference proteome</keyword>
<dbReference type="EMBL" id="JBEPLX010000030">
    <property type="protein sequence ID" value="MET3534759.1"/>
    <property type="molecule type" value="Genomic_DNA"/>
</dbReference>